<evidence type="ECO:0000259" key="8">
    <source>
        <dbReference type="PROSITE" id="PS50222"/>
    </source>
</evidence>
<keyword evidence="4" id="KW-0378">Hydrolase</keyword>
<dbReference type="Proteomes" id="UP000582659">
    <property type="component" value="Unassembled WGS sequence"/>
</dbReference>
<evidence type="ECO:0000313" key="10">
    <source>
        <dbReference type="EMBL" id="CAG9117960.1"/>
    </source>
</evidence>
<comment type="similarity">
    <text evidence="1">Belongs to the isochorismatase family.</text>
</comment>
<comment type="pathway">
    <text evidence="5">Cofactor biosynthesis; nicotinate biosynthesis; nicotinate from nicotinamide: step 1/1.</text>
</comment>
<dbReference type="Pfam" id="PF00857">
    <property type="entry name" value="Isochorismatase"/>
    <property type="match status" value="1"/>
</dbReference>
<reference evidence="13" key="1">
    <citation type="submission" date="2016-11" db="UniProtKB">
        <authorList>
            <consortium name="WormBaseParasite"/>
        </authorList>
    </citation>
    <scope>IDENTIFICATION</scope>
</reference>
<dbReference type="GO" id="GO:0005509">
    <property type="term" value="F:calcium ion binding"/>
    <property type="evidence" value="ECO:0007669"/>
    <property type="project" value="InterPro"/>
</dbReference>
<dbReference type="Proteomes" id="UP000095284">
    <property type="component" value="Unplaced"/>
</dbReference>
<dbReference type="GO" id="GO:0019363">
    <property type="term" value="P:pyridine nucleotide biosynthetic process"/>
    <property type="evidence" value="ECO:0007669"/>
    <property type="project" value="UniProtKB-KW"/>
</dbReference>
<dbReference type="WBParaSite" id="BXY_0822100.1">
    <property type="protein sequence ID" value="BXY_0822100.1"/>
    <property type="gene ID" value="BXY_0822100"/>
</dbReference>
<dbReference type="EC" id="3.5.1.19" evidence="6"/>
<dbReference type="SUPFAM" id="SSF47473">
    <property type="entry name" value="EF-hand"/>
    <property type="match status" value="1"/>
</dbReference>
<evidence type="ECO:0000313" key="12">
    <source>
        <dbReference type="Proteomes" id="UP000659654"/>
    </source>
</evidence>
<dbReference type="EMBL" id="CAJFDI010000004">
    <property type="protein sequence ID" value="CAD5227605.1"/>
    <property type="molecule type" value="Genomic_DNA"/>
</dbReference>
<dbReference type="GO" id="GO:0008936">
    <property type="term" value="F:nicotinamidase activity"/>
    <property type="evidence" value="ECO:0007669"/>
    <property type="project" value="UniProtKB-EC"/>
</dbReference>
<dbReference type="PROSITE" id="PS50222">
    <property type="entry name" value="EF_HAND_2"/>
    <property type="match status" value="1"/>
</dbReference>
<accession>A0A1I7S5D6</accession>
<dbReference type="SMR" id="A0A1I7S5D6"/>
<dbReference type="AlphaFoldDB" id="A0A1I7S5D6"/>
<dbReference type="eggNOG" id="KOG4003">
    <property type="taxonomic scope" value="Eukaryota"/>
</dbReference>
<organism evidence="11 13">
    <name type="scientific">Bursaphelenchus xylophilus</name>
    <name type="common">Pinewood nematode worm</name>
    <name type="synonym">Aphelenchoides xylophilus</name>
    <dbReference type="NCBI Taxonomy" id="6326"/>
    <lineage>
        <taxon>Eukaryota</taxon>
        <taxon>Metazoa</taxon>
        <taxon>Ecdysozoa</taxon>
        <taxon>Nematoda</taxon>
        <taxon>Chromadorea</taxon>
        <taxon>Rhabditida</taxon>
        <taxon>Tylenchina</taxon>
        <taxon>Tylenchomorpha</taxon>
        <taxon>Aphelenchoidea</taxon>
        <taxon>Aphelenchoididae</taxon>
        <taxon>Bursaphelenchus</taxon>
    </lineage>
</organism>
<evidence type="ECO:0000256" key="4">
    <source>
        <dbReference type="ARBA" id="ARBA00022801"/>
    </source>
</evidence>
<dbReference type="OrthoDB" id="167809at2759"/>
<dbReference type="EMBL" id="CAJFCV020000004">
    <property type="protein sequence ID" value="CAG9117960.1"/>
    <property type="molecule type" value="Genomic_DNA"/>
</dbReference>
<name>A0A1I7S5D6_BURXY</name>
<dbReference type="Proteomes" id="UP000659654">
    <property type="component" value="Unassembled WGS sequence"/>
</dbReference>
<evidence type="ECO:0000256" key="6">
    <source>
        <dbReference type="ARBA" id="ARBA00039017"/>
    </source>
</evidence>
<protein>
    <recommendedName>
        <fullName evidence="6">nicotinamidase</fullName>
        <ecNumber evidence="6">3.5.1.19</ecNumber>
    </recommendedName>
    <alternativeName>
        <fullName evidence="7">Nicotinamide deamidase</fullName>
    </alternativeName>
</protein>
<evidence type="ECO:0000256" key="7">
    <source>
        <dbReference type="ARBA" id="ARBA00043224"/>
    </source>
</evidence>
<evidence type="ECO:0000313" key="9">
    <source>
        <dbReference type="EMBL" id="CAD5227605.1"/>
    </source>
</evidence>
<feature type="domain" description="EF-hand" evidence="8">
    <location>
        <begin position="27"/>
        <end position="62"/>
    </location>
</feature>
<evidence type="ECO:0000313" key="11">
    <source>
        <dbReference type="Proteomes" id="UP000095284"/>
    </source>
</evidence>
<dbReference type="Gene3D" id="3.40.50.850">
    <property type="entry name" value="Isochorismatase-like"/>
    <property type="match status" value="1"/>
</dbReference>
<keyword evidence="12" id="KW-1185">Reference proteome</keyword>
<reference evidence="10" key="2">
    <citation type="submission" date="2020-08" db="EMBL/GenBank/DDBJ databases">
        <authorList>
            <person name="Kikuchi T."/>
        </authorList>
    </citation>
    <scope>NUCLEOTIDE SEQUENCE</scope>
    <source>
        <strain evidence="9">Ka4C1</strain>
    </source>
</reference>
<dbReference type="InterPro" id="IPR002048">
    <property type="entry name" value="EF_hand_dom"/>
</dbReference>
<keyword evidence="2" id="KW-0662">Pyridine nucleotide biosynthesis</keyword>
<dbReference type="InterPro" id="IPR036380">
    <property type="entry name" value="Isochorismatase-like_sf"/>
</dbReference>
<dbReference type="InterPro" id="IPR000868">
    <property type="entry name" value="Isochorismatase-like_dom"/>
</dbReference>
<evidence type="ECO:0000256" key="1">
    <source>
        <dbReference type="ARBA" id="ARBA00006336"/>
    </source>
</evidence>
<dbReference type="InterPro" id="IPR052347">
    <property type="entry name" value="Isochorismatase_Nicotinamidase"/>
</dbReference>
<proteinExistence type="inferred from homology"/>
<dbReference type="InterPro" id="IPR011992">
    <property type="entry name" value="EF-hand-dom_pair"/>
</dbReference>
<evidence type="ECO:0000256" key="3">
    <source>
        <dbReference type="ARBA" id="ARBA00022723"/>
    </source>
</evidence>
<evidence type="ECO:0000256" key="2">
    <source>
        <dbReference type="ARBA" id="ARBA00022642"/>
    </source>
</evidence>
<evidence type="ECO:0000313" key="13">
    <source>
        <dbReference type="WBParaSite" id="BXY_0822100.1"/>
    </source>
</evidence>
<gene>
    <name evidence="9" type="ORF">BXYJ_LOCUS10033</name>
</gene>
<evidence type="ECO:0000256" key="5">
    <source>
        <dbReference type="ARBA" id="ARBA00037900"/>
    </source>
</evidence>
<dbReference type="PANTHER" id="PTHR11080">
    <property type="entry name" value="PYRAZINAMIDASE/NICOTINAMIDASE"/>
    <property type="match status" value="1"/>
</dbReference>
<keyword evidence="3" id="KW-0479">Metal-binding</keyword>
<dbReference type="SUPFAM" id="SSF52499">
    <property type="entry name" value="Isochorismatase-like hydrolases"/>
    <property type="match status" value="1"/>
</dbReference>
<sequence>MPLQLQENATFPVFEEYILKIVSYETPTTDKIRLLFDQFDKDQDGFLDTAEAEEFNNNVIEKINSLKSALIIVDFQNDFVHEEGTLRLKDGPAQEDPLEIVDNLNALLQRHSDFDLTIFTIDWHPKNHISFYENANEDDRIRSNPAEPVRPFSLVQFEKPKLDQVVYPAHAIQGSFGAEIHEKILKPEDAIIVEKGYDVYVDSYSGFGDNRGVSKTQLGPILRQHNIEALFLCGIASDICLAYTAIDASKLGFYTVVVEDCIKGIDPVEIQKKKDEIIALGVPYVNSEVVFEFLTQRKVPWEWLQRLAEGN</sequence>
<dbReference type="PANTHER" id="PTHR11080:SF2">
    <property type="entry name" value="LD05707P"/>
    <property type="match status" value="1"/>
</dbReference>